<feature type="signal peptide" evidence="1">
    <location>
        <begin position="1"/>
        <end position="28"/>
    </location>
</feature>
<reference evidence="2 3" key="1">
    <citation type="submission" date="2023-07" db="EMBL/GenBank/DDBJ databases">
        <title>Sequencing the genomes of 1000 actinobacteria strains.</title>
        <authorList>
            <person name="Klenk H.-P."/>
        </authorList>
    </citation>
    <scope>NUCLEOTIDE SEQUENCE [LARGE SCALE GENOMIC DNA]</scope>
    <source>
        <strain evidence="2 3">DSM 19426</strain>
    </source>
</reference>
<comment type="caution">
    <text evidence="2">The sequence shown here is derived from an EMBL/GenBank/DDBJ whole genome shotgun (WGS) entry which is preliminary data.</text>
</comment>
<sequence length="665" mass="68950">MAHHVLGLVATLTTLLLSGGLIAPPAQAAVTRTITLSTSASTISLGQTVTLKGAVTRSPVGTPVIIDRRTSTGWAKVKTVRTTTSGGAYRTGVKPSSAGTKTYRARVVAATVNGRRLSGAISPSRQVRVTSVIARTITLDLPPALVAYKTIKVSGTITRTPAGQLVSIECKDPTYGWDACGAGKVTSAGTFTDSEFQVQEVGVVPVRARVPRVTTSAGTLAAATSTTHQLEVYGADNSGPTKLVSVTPKRNYPSEGESLGSSISDSGRYVAFVSDAADLVPGVDPQGHRNVFVRDLQAGTTRLVSVARSGGPMKQVNWYDRVEAEISGNGRYVAFATSSPDLVAGDTNGRDDVFVTDLVGGTTVLASRTDGDALVTGDPVQEYSNLAISNGGRRVLFSSPLDGLVPEDTNGRYDAYVRDLDAGTTTLVSRNGAGQPLSGGGGFYADMSGNGGWVVFSSTSDDIGPAGGTDRRGLYRRNLSTGAVDQVYFTQGDPYTGFPSGGLDVSDDGSAVVFSGNVRTLDDQDDPYFSPTYLWRAGKGTVALSRNRSGVLVSATAPVISGDGSTVAFTSDADDLVAGDDRRDKEPGAYFHAEAYVHDVAGGTTALASVTDRGSWGGAGYFAGASVATGLTSTGSRVTFDSGSQWLIPGSDTNYRFDVFTRALG</sequence>
<dbReference type="RefSeq" id="WP_310297654.1">
    <property type="nucleotide sequence ID" value="NZ_BAAAPS010000011.1"/>
</dbReference>
<evidence type="ECO:0000313" key="3">
    <source>
        <dbReference type="Proteomes" id="UP001183648"/>
    </source>
</evidence>
<dbReference type="EMBL" id="JAVDYG010000001">
    <property type="protein sequence ID" value="MDR7360745.1"/>
    <property type="molecule type" value="Genomic_DNA"/>
</dbReference>
<dbReference type="InterPro" id="IPR011042">
    <property type="entry name" value="6-blade_b-propeller_TolB-like"/>
</dbReference>
<keyword evidence="1" id="KW-0732">Signal</keyword>
<feature type="chain" id="PRO_5046904315" evidence="1">
    <location>
        <begin position="29"/>
        <end position="665"/>
    </location>
</feature>
<evidence type="ECO:0000256" key="1">
    <source>
        <dbReference type="SAM" id="SignalP"/>
    </source>
</evidence>
<name>A0ABU2BQ34_9ACTN</name>
<keyword evidence="3" id="KW-1185">Reference proteome</keyword>
<dbReference type="PANTHER" id="PTHR36842">
    <property type="entry name" value="PROTEIN TOLB HOMOLOG"/>
    <property type="match status" value="1"/>
</dbReference>
<evidence type="ECO:0000313" key="2">
    <source>
        <dbReference type="EMBL" id="MDR7360745.1"/>
    </source>
</evidence>
<gene>
    <name evidence="2" type="ORF">J2S63_000298</name>
</gene>
<dbReference type="Gene3D" id="2.120.10.30">
    <property type="entry name" value="TolB, C-terminal domain"/>
    <property type="match status" value="1"/>
</dbReference>
<accession>A0ABU2BQ34</accession>
<protein>
    <submittedName>
        <fullName evidence="2">Tol biopolymer transport system component</fullName>
    </submittedName>
</protein>
<organism evidence="2 3">
    <name type="scientific">Nocardioides marmoribigeumensis</name>
    <dbReference type="NCBI Taxonomy" id="433649"/>
    <lineage>
        <taxon>Bacteria</taxon>
        <taxon>Bacillati</taxon>
        <taxon>Actinomycetota</taxon>
        <taxon>Actinomycetes</taxon>
        <taxon>Propionibacteriales</taxon>
        <taxon>Nocardioidaceae</taxon>
        <taxon>Nocardioides</taxon>
    </lineage>
</organism>
<dbReference type="SUPFAM" id="SSF82171">
    <property type="entry name" value="DPP6 N-terminal domain-like"/>
    <property type="match status" value="1"/>
</dbReference>
<proteinExistence type="predicted"/>
<dbReference type="Proteomes" id="UP001183648">
    <property type="component" value="Unassembled WGS sequence"/>
</dbReference>